<dbReference type="InParanoid" id="C5LGU9"/>
<dbReference type="InterPro" id="IPR052055">
    <property type="entry name" value="Hepadnavirus_pol/RT"/>
</dbReference>
<evidence type="ECO:0000313" key="2">
    <source>
        <dbReference type="EMBL" id="EER04044.1"/>
    </source>
</evidence>
<gene>
    <name evidence="2" type="ORF">Pmar_PMAR009336</name>
</gene>
<dbReference type="GeneID" id="9045130"/>
<protein>
    <submittedName>
        <fullName evidence="2">Uncharacterized protein</fullName>
    </submittedName>
</protein>
<dbReference type="EMBL" id="GG681914">
    <property type="protein sequence ID" value="EER04044.1"/>
    <property type="molecule type" value="Genomic_DNA"/>
</dbReference>
<reference evidence="2 3" key="1">
    <citation type="submission" date="2008-07" db="EMBL/GenBank/DDBJ databases">
        <authorList>
            <person name="El-Sayed N."/>
            <person name="Caler E."/>
            <person name="Inman J."/>
            <person name="Amedeo P."/>
            <person name="Hass B."/>
            <person name="Wortman J."/>
        </authorList>
    </citation>
    <scope>NUCLEOTIDE SEQUENCE [LARGE SCALE GENOMIC DNA]</scope>
    <source>
        <strain evidence="3">ATCC 50983 / TXsc</strain>
    </source>
</reference>
<accession>C5LGU9</accession>
<organism evidence="3">
    <name type="scientific">Perkinsus marinus (strain ATCC 50983 / TXsc)</name>
    <dbReference type="NCBI Taxonomy" id="423536"/>
    <lineage>
        <taxon>Eukaryota</taxon>
        <taxon>Sar</taxon>
        <taxon>Alveolata</taxon>
        <taxon>Perkinsozoa</taxon>
        <taxon>Perkinsea</taxon>
        <taxon>Perkinsida</taxon>
        <taxon>Perkinsidae</taxon>
        <taxon>Perkinsus</taxon>
    </lineage>
</organism>
<dbReference type="RefSeq" id="XP_002772228.1">
    <property type="nucleotide sequence ID" value="XM_002772182.1"/>
</dbReference>
<evidence type="ECO:0000256" key="1">
    <source>
        <dbReference type="SAM" id="Phobius"/>
    </source>
</evidence>
<dbReference type="AlphaFoldDB" id="C5LGU9"/>
<keyword evidence="1" id="KW-0812">Transmembrane</keyword>
<keyword evidence="1" id="KW-1133">Transmembrane helix</keyword>
<feature type="transmembrane region" description="Helical" evidence="1">
    <location>
        <begin position="23"/>
        <end position="45"/>
    </location>
</feature>
<keyword evidence="3" id="KW-1185">Reference proteome</keyword>
<proteinExistence type="predicted"/>
<evidence type="ECO:0000313" key="3">
    <source>
        <dbReference type="Proteomes" id="UP000007800"/>
    </source>
</evidence>
<dbReference type="OMA" id="SMSTMEC"/>
<dbReference type="OrthoDB" id="476857at2759"/>
<keyword evidence="1" id="KW-0472">Membrane</keyword>
<sequence length="357" mass="39937">MDLGKRRRLARPVRGIQYVDDGFWYIVAALYTVASTIICLFWSIVGSEAGFQKLRANSRSESCIGIRVEADKEPKFWIEDRKIAAIKSLLQGIVAESSISEKRLSKLTGKLSNLSQLLPYIRPYTQPYYGLLSVLRSRALPFARCPPTSEISIISAFLLKLIAKYLPSHPVGSVRRNMLRRQPIILIAVDASLAALGGFITLAGRGTARHHPAVKWFSCSLKTEDLGVWRCLLKDKSLPEESRNMVAFELLAACLGLRLAEKEYAGLQKHNVVLLTDNEATRGILSKMYAKTAALAKLLRCMTETLASLSDHNFFPTRIASEHNIVADRISRGQLTEVPAEWERAEIDLRAELHQMS</sequence>
<dbReference type="PANTHER" id="PTHR33050">
    <property type="entry name" value="REVERSE TRANSCRIPTASE DOMAIN-CONTAINING PROTEIN"/>
    <property type="match status" value="1"/>
</dbReference>
<dbReference type="Proteomes" id="UP000007800">
    <property type="component" value="Unassembled WGS sequence"/>
</dbReference>
<dbReference type="PANTHER" id="PTHR33050:SF7">
    <property type="entry name" value="RIBONUCLEASE H"/>
    <property type="match status" value="1"/>
</dbReference>
<name>C5LGU9_PERM5</name>